<evidence type="ECO:0000256" key="11">
    <source>
        <dbReference type="SAM" id="Phobius"/>
    </source>
</evidence>
<dbReference type="Pfam" id="PF00003">
    <property type="entry name" value="7tm_3"/>
    <property type="match status" value="1"/>
</dbReference>
<keyword evidence="2" id="KW-1003">Cell membrane</keyword>
<dbReference type="SUPFAM" id="SSF53822">
    <property type="entry name" value="Periplasmic binding protein-like I"/>
    <property type="match status" value="1"/>
</dbReference>
<feature type="transmembrane region" description="Helical" evidence="11">
    <location>
        <begin position="521"/>
        <end position="543"/>
    </location>
</feature>
<dbReference type="CDD" id="cd15283">
    <property type="entry name" value="7tmC_V2R_pheromone"/>
    <property type="match status" value="1"/>
</dbReference>
<dbReference type="PRINTS" id="PR01535">
    <property type="entry name" value="VOMERONASL2R"/>
</dbReference>
<evidence type="ECO:0000313" key="14">
    <source>
        <dbReference type="RefSeq" id="XP_015272098.1"/>
    </source>
</evidence>
<evidence type="ECO:0000256" key="1">
    <source>
        <dbReference type="ARBA" id="ARBA00004651"/>
    </source>
</evidence>
<evidence type="ECO:0000256" key="10">
    <source>
        <dbReference type="ARBA" id="ARBA00023224"/>
    </source>
</evidence>
<dbReference type="Gene3D" id="3.40.50.2300">
    <property type="match status" value="3"/>
</dbReference>
<dbReference type="InterPro" id="IPR017978">
    <property type="entry name" value="GPCR_3_C"/>
</dbReference>
<dbReference type="InterPro" id="IPR017979">
    <property type="entry name" value="GPCR_3_CS"/>
</dbReference>
<keyword evidence="5 11" id="KW-1133">Transmembrane helix</keyword>
<gene>
    <name evidence="14" type="primary">LOC107115003</name>
</gene>
<feature type="domain" description="G-protein coupled receptors family 3 profile" evidence="12">
    <location>
        <begin position="521"/>
        <end position="785"/>
    </location>
</feature>
<evidence type="ECO:0000313" key="13">
    <source>
        <dbReference type="Proteomes" id="UP000694871"/>
    </source>
</evidence>
<evidence type="ECO:0000256" key="6">
    <source>
        <dbReference type="ARBA" id="ARBA00023040"/>
    </source>
</evidence>
<dbReference type="RefSeq" id="XP_015272098.1">
    <property type="nucleotide sequence ID" value="XM_015416612.1"/>
</dbReference>
<dbReference type="GeneID" id="107115003"/>
<dbReference type="InterPro" id="IPR038550">
    <property type="entry name" value="GPCR_3_9-Cys_sf"/>
</dbReference>
<comment type="subcellular location">
    <subcellularLocation>
        <location evidence="1">Cell membrane</location>
        <topology evidence="1">Multi-pass membrane protein</topology>
    </subcellularLocation>
</comment>
<evidence type="ECO:0000256" key="7">
    <source>
        <dbReference type="ARBA" id="ARBA00023136"/>
    </source>
</evidence>
<feature type="transmembrane region" description="Helical" evidence="11">
    <location>
        <begin position="680"/>
        <end position="703"/>
    </location>
</feature>
<dbReference type="InterPro" id="IPR001828">
    <property type="entry name" value="ANF_lig-bd_rcpt"/>
</dbReference>
<evidence type="ECO:0000256" key="8">
    <source>
        <dbReference type="ARBA" id="ARBA00023170"/>
    </source>
</evidence>
<proteinExistence type="predicted"/>
<keyword evidence="10" id="KW-0807">Transducer</keyword>
<evidence type="ECO:0000259" key="12">
    <source>
        <dbReference type="PROSITE" id="PS50259"/>
    </source>
</evidence>
<sequence>MASFRADYFCDIIQHFCCSVVTKNYQHVLALAFAVNEINDNPILLPNVSLGLRIYDSDLDARVTYQAILKLLSAQHETLPNYNCDGQRLMAVVGGLHSETSIQIATILSIYMIPQVVHRTWKFHMWTWVGVLAVDDDYGEMFVQSLLPKFSENGICFAFLERTPKVTFIPGVFEFIDQLRKASSVLIRSKSNVMVIYGNIQSTIGLQLMLVENQFTTRIPIDKVWITTAQWDLSSYTFHKMPDIQLFHGAFSFAVHTKEMPDFHKFVQHRNANFLKRDGFVREFWEQAFGCLLPPSHANEGSDETCSGEEKLETLPGLLFEMSMSGHSYGVYNAVYAVAHALHAMGSLRVKGKATRHEDRMLFQNIQPWQLHYFLKNISFNNTMGDNIFFRNGELQFGFDIINWVTFPNQSFQRVKVGRMDPLASPGKEFTIDKEKITWHSRFKQVPHSACTDSCRAGFSRKVQEGKPFCCFDCAPCSDGTISGQEDVNACDKCPEDQHPNQGQTQCIPKRLSFLSYEEPLGTVLVTLGLFFALMTVVVLGIFMKHQETPIVRANNRSLSYALLISLLLGFLSSLLFIGQPGKVACLLRHTTFSLVFSVALSCVLAKTITVVLAFIATQPGTRIRKWVGKPLANAIVVFCSGIQVCICTVWLGNSPPFPHLDFSSTPGAIVVVCNEGSIVMFYCAMSYMGFLAFVSLTVAFLARNLPGSFNEAKLITFSMLVFCSVWVSFVPTYLSTKGKNMVAVEIFSIIASSGAILVCFFSPKCFIILIRPDLNNRVNLINKRNNGM</sequence>
<feature type="transmembrane region" description="Helical" evidence="11">
    <location>
        <begin position="747"/>
        <end position="771"/>
    </location>
</feature>
<feature type="transmembrane region" description="Helical" evidence="11">
    <location>
        <begin position="715"/>
        <end position="735"/>
    </location>
</feature>
<feature type="transmembrane region" description="Helical" evidence="11">
    <location>
        <begin position="559"/>
        <end position="579"/>
    </location>
</feature>
<dbReference type="PROSITE" id="PS50259">
    <property type="entry name" value="G_PROTEIN_RECEP_F3_4"/>
    <property type="match status" value="1"/>
</dbReference>
<keyword evidence="8" id="KW-0675">Receptor</keyword>
<keyword evidence="9" id="KW-0325">Glycoprotein</keyword>
<organism evidence="13 14">
    <name type="scientific">Gekko japonicus</name>
    <name type="common">Schlegel's Japanese gecko</name>
    <dbReference type="NCBI Taxonomy" id="146911"/>
    <lineage>
        <taxon>Eukaryota</taxon>
        <taxon>Metazoa</taxon>
        <taxon>Chordata</taxon>
        <taxon>Craniata</taxon>
        <taxon>Vertebrata</taxon>
        <taxon>Euteleostomi</taxon>
        <taxon>Lepidosauria</taxon>
        <taxon>Squamata</taxon>
        <taxon>Bifurcata</taxon>
        <taxon>Gekkota</taxon>
        <taxon>Gekkonidae</taxon>
        <taxon>Gekkoninae</taxon>
        <taxon>Gekko</taxon>
    </lineage>
</organism>
<dbReference type="InterPro" id="IPR000068">
    <property type="entry name" value="GPCR_3_Ca_sens_rcpt-rel"/>
</dbReference>
<dbReference type="Gene3D" id="2.10.50.30">
    <property type="entry name" value="GPCR, family 3, nine cysteines domain"/>
    <property type="match status" value="1"/>
</dbReference>
<dbReference type="Proteomes" id="UP000694871">
    <property type="component" value="Unplaced"/>
</dbReference>
<dbReference type="InterPro" id="IPR028082">
    <property type="entry name" value="Peripla_BP_I"/>
</dbReference>
<keyword evidence="4" id="KW-0732">Signal</keyword>
<evidence type="ECO:0000256" key="2">
    <source>
        <dbReference type="ARBA" id="ARBA00022475"/>
    </source>
</evidence>
<keyword evidence="7 11" id="KW-0472">Membrane</keyword>
<evidence type="ECO:0000256" key="5">
    <source>
        <dbReference type="ARBA" id="ARBA00022989"/>
    </source>
</evidence>
<evidence type="ECO:0000256" key="4">
    <source>
        <dbReference type="ARBA" id="ARBA00022729"/>
    </source>
</evidence>
<accession>A0ABM1KEG1</accession>
<dbReference type="Pfam" id="PF01094">
    <property type="entry name" value="ANF_receptor"/>
    <property type="match status" value="2"/>
</dbReference>
<name>A0ABM1KEG1_GEKJA</name>
<dbReference type="InterPro" id="IPR011500">
    <property type="entry name" value="GPCR_3_9-Cys_dom"/>
</dbReference>
<feature type="transmembrane region" description="Helical" evidence="11">
    <location>
        <begin position="632"/>
        <end position="653"/>
    </location>
</feature>
<reference evidence="14" key="1">
    <citation type="submission" date="2025-08" db="UniProtKB">
        <authorList>
            <consortium name="RefSeq"/>
        </authorList>
    </citation>
    <scope>IDENTIFICATION</scope>
</reference>
<keyword evidence="13" id="KW-1185">Reference proteome</keyword>
<dbReference type="Pfam" id="PF07562">
    <property type="entry name" value="NCD3G"/>
    <property type="match status" value="1"/>
</dbReference>
<dbReference type="PRINTS" id="PR00248">
    <property type="entry name" value="GPCRMGR"/>
</dbReference>
<feature type="transmembrane region" description="Helical" evidence="11">
    <location>
        <begin position="591"/>
        <end position="616"/>
    </location>
</feature>
<dbReference type="PANTHER" id="PTHR24061:SF599">
    <property type="entry name" value="G-PROTEIN COUPLED RECEPTORS FAMILY 3 PROFILE DOMAIN-CONTAINING PROTEIN"/>
    <property type="match status" value="1"/>
</dbReference>
<keyword evidence="6" id="KW-0297">G-protein coupled receptor</keyword>
<protein>
    <submittedName>
        <fullName evidence="14">Vomeronasal type-2 receptor 26-like</fullName>
    </submittedName>
</protein>
<dbReference type="PANTHER" id="PTHR24061">
    <property type="entry name" value="CALCIUM-SENSING RECEPTOR-RELATED"/>
    <property type="match status" value="1"/>
</dbReference>
<evidence type="ECO:0000256" key="3">
    <source>
        <dbReference type="ARBA" id="ARBA00022692"/>
    </source>
</evidence>
<evidence type="ECO:0000256" key="9">
    <source>
        <dbReference type="ARBA" id="ARBA00023180"/>
    </source>
</evidence>
<keyword evidence="3 11" id="KW-0812">Transmembrane</keyword>
<dbReference type="InterPro" id="IPR000337">
    <property type="entry name" value="GPCR_3"/>
</dbReference>
<dbReference type="InterPro" id="IPR004073">
    <property type="entry name" value="GPCR_3_vmron_rcpt_2"/>
</dbReference>
<dbReference type="PROSITE" id="PS00981">
    <property type="entry name" value="G_PROTEIN_RECEP_F3_3"/>
    <property type="match status" value="1"/>
</dbReference>